<organism evidence="2">
    <name type="scientific">freshwater metagenome</name>
    <dbReference type="NCBI Taxonomy" id="449393"/>
    <lineage>
        <taxon>unclassified sequences</taxon>
        <taxon>metagenomes</taxon>
        <taxon>ecological metagenomes</taxon>
    </lineage>
</organism>
<protein>
    <submittedName>
        <fullName evidence="2">Unannotated protein</fullName>
    </submittedName>
</protein>
<sequence>MTDNEMTDVPEVAEVPEVADVPEVAEVPEVADVPETVEIPEVADVPAKPEKASSGAKASKPNARERWRLAELTYSDAVWAILEDDTAVLTKETHKELKDLRYAADDRQRKYFKSLKKK</sequence>
<evidence type="ECO:0000313" key="2">
    <source>
        <dbReference type="EMBL" id="CAB4864787.1"/>
    </source>
</evidence>
<accession>A0A6J7D1S1</accession>
<dbReference type="EMBL" id="CAFBLS010000032">
    <property type="protein sequence ID" value="CAB4864787.1"/>
    <property type="molecule type" value="Genomic_DNA"/>
</dbReference>
<reference evidence="2" key="1">
    <citation type="submission" date="2020-05" db="EMBL/GenBank/DDBJ databases">
        <authorList>
            <person name="Chiriac C."/>
            <person name="Salcher M."/>
            <person name="Ghai R."/>
            <person name="Kavagutti S V."/>
        </authorList>
    </citation>
    <scope>NUCLEOTIDE SEQUENCE</scope>
</reference>
<name>A0A6J7D1S1_9ZZZZ</name>
<gene>
    <name evidence="2" type="ORF">UFOPK3402_00399</name>
</gene>
<feature type="region of interest" description="Disordered" evidence="1">
    <location>
        <begin position="41"/>
        <end position="62"/>
    </location>
</feature>
<proteinExistence type="predicted"/>
<dbReference type="AlphaFoldDB" id="A0A6J7D1S1"/>
<evidence type="ECO:0000256" key="1">
    <source>
        <dbReference type="SAM" id="MobiDB-lite"/>
    </source>
</evidence>